<dbReference type="Proteomes" id="UP000091846">
    <property type="component" value="Unassembled WGS sequence"/>
</dbReference>
<evidence type="ECO:0000313" key="3">
    <source>
        <dbReference type="EMBL" id="OBI38936.1"/>
    </source>
</evidence>
<accession>A0A1A2YPS6</accession>
<feature type="domain" description="PPE" evidence="2">
    <location>
        <begin position="5"/>
        <end position="163"/>
    </location>
</feature>
<dbReference type="EMBL" id="LZKI01000125">
    <property type="protein sequence ID" value="OBI38936.1"/>
    <property type="molecule type" value="Genomic_DNA"/>
</dbReference>
<dbReference type="Gene3D" id="1.20.1260.20">
    <property type="entry name" value="PPE superfamily"/>
    <property type="match status" value="1"/>
</dbReference>
<dbReference type="InterPro" id="IPR038332">
    <property type="entry name" value="PPE_sf"/>
</dbReference>
<reference evidence="3 4" key="1">
    <citation type="submission" date="2016-06" db="EMBL/GenBank/DDBJ databases">
        <authorList>
            <person name="Kjaerup R.B."/>
            <person name="Dalgaard T.S."/>
            <person name="Juul-Madsen H.R."/>
        </authorList>
    </citation>
    <scope>NUCLEOTIDE SEQUENCE [LARGE SCALE GENOMIC DNA]</scope>
    <source>
        <strain evidence="3 4">E1334</strain>
    </source>
</reference>
<comment type="similarity">
    <text evidence="1">Belongs to the mycobacterial PPE family.</text>
</comment>
<dbReference type="AlphaFoldDB" id="A0A1A2YPS6"/>
<dbReference type="OrthoDB" id="4752337at2"/>
<gene>
    <name evidence="3" type="ORF">A5708_04630</name>
</gene>
<protein>
    <recommendedName>
        <fullName evidence="2">PPE domain-containing protein</fullName>
    </recommendedName>
</protein>
<dbReference type="GO" id="GO:0052572">
    <property type="term" value="P:response to host immune response"/>
    <property type="evidence" value="ECO:0007669"/>
    <property type="project" value="TreeGrafter"/>
</dbReference>
<evidence type="ECO:0000259" key="2">
    <source>
        <dbReference type="Pfam" id="PF00823"/>
    </source>
</evidence>
<name>A0A1A2YPS6_9MYCO</name>
<dbReference type="SUPFAM" id="SSF140459">
    <property type="entry name" value="PE/PPE dimer-like"/>
    <property type="match status" value="1"/>
</dbReference>
<proteinExistence type="inferred from homology"/>
<dbReference type="PANTHER" id="PTHR46766">
    <property type="entry name" value="GLUTAMINE-RICH PROTEIN 2"/>
    <property type="match status" value="1"/>
</dbReference>
<evidence type="ECO:0000313" key="4">
    <source>
        <dbReference type="Proteomes" id="UP000091846"/>
    </source>
</evidence>
<organism evidence="3 4">
    <name type="scientific">Mycobacterium colombiense</name>
    <dbReference type="NCBI Taxonomy" id="339268"/>
    <lineage>
        <taxon>Bacteria</taxon>
        <taxon>Bacillati</taxon>
        <taxon>Actinomycetota</taxon>
        <taxon>Actinomycetes</taxon>
        <taxon>Mycobacteriales</taxon>
        <taxon>Mycobacteriaceae</taxon>
        <taxon>Mycobacterium</taxon>
        <taxon>Mycobacterium avium complex (MAC)</taxon>
    </lineage>
</organism>
<evidence type="ECO:0000256" key="1">
    <source>
        <dbReference type="ARBA" id="ARBA00010652"/>
    </source>
</evidence>
<comment type="caution">
    <text evidence="3">The sequence shown here is derived from an EMBL/GenBank/DDBJ whole genome shotgun (WGS) entry which is preliminary data.</text>
</comment>
<dbReference type="InterPro" id="IPR000030">
    <property type="entry name" value="PPE_dom"/>
</dbReference>
<sequence>MDLFAPPEVTSTLIHTGPGAGSLIEAAGAWQQLAVELENSVSTYTSTLSSLMESWDGSSATAMLQSIQPYLQWLRETAQQSSQMANSAEAAATAFSTARATVVHPSVVSANRTRLSQLLATNRFGQNTAAIAQAEDEYQTMWSNNSAAMSRYQATSSQATTQLSQFNSPLSTTDPSGTTRQALAVNQAQALGANNVVQNLTTADSSLGGLFGSDGDPNSGWFGYFSTWGNQFISSGFPINMLSYLAQNSSASALQSVGGDIGSGLSEGLGAASASLSNAVKGIGAGMAPSSAMGVGVSLGKLTAPPAVVGLLPGTQTGVQLASAASPLPAGESGLPLMPMMVPPTTGSAGTGWRKRKQQKYEDVAVGREVKGKVMPRNPSAG</sequence>
<dbReference type="PANTHER" id="PTHR46766:SF1">
    <property type="entry name" value="GLUTAMINE-RICH PROTEIN 2"/>
    <property type="match status" value="1"/>
</dbReference>
<dbReference type="Pfam" id="PF00823">
    <property type="entry name" value="PPE"/>
    <property type="match status" value="1"/>
</dbReference>
<dbReference type="RefSeq" id="WP_065029828.1">
    <property type="nucleotide sequence ID" value="NZ_LZKI01000125.1"/>
</dbReference>